<evidence type="ECO:0000313" key="1">
    <source>
        <dbReference type="EMBL" id="WGD39365.1"/>
    </source>
</evidence>
<dbReference type="RefSeq" id="WP_279332365.1">
    <property type="nucleotide sequence ID" value="NZ_CP121682.1"/>
</dbReference>
<evidence type="ECO:0000313" key="2">
    <source>
        <dbReference type="Proteomes" id="UP001216440"/>
    </source>
</evidence>
<gene>
    <name evidence="1" type="ORF">PYS65_03970</name>
</gene>
<accession>A0ABY8JU48</accession>
<dbReference type="EMBL" id="CP121682">
    <property type="protein sequence ID" value="WGD39365.1"/>
    <property type="molecule type" value="Genomic_DNA"/>
</dbReference>
<name>A0ABY8JU48_9ACTN</name>
<protein>
    <submittedName>
        <fullName evidence="1">Uncharacterized protein</fullName>
    </submittedName>
</protein>
<proteinExistence type="predicted"/>
<reference evidence="1 2" key="1">
    <citation type="submission" date="2023-03" db="EMBL/GenBank/DDBJ databases">
        <authorList>
            <person name="Mo P."/>
        </authorList>
    </citation>
    <scope>NUCLEOTIDE SEQUENCE [LARGE SCALE GENOMIC DNA]</scope>
    <source>
        <strain evidence="1 2">HUAS 5</strain>
    </source>
</reference>
<organism evidence="1 2">
    <name type="scientific">Streptomyces cathayae</name>
    <dbReference type="NCBI Taxonomy" id="3031124"/>
    <lineage>
        <taxon>Bacteria</taxon>
        <taxon>Bacillati</taxon>
        <taxon>Actinomycetota</taxon>
        <taxon>Actinomycetes</taxon>
        <taxon>Kitasatosporales</taxon>
        <taxon>Streptomycetaceae</taxon>
        <taxon>Streptomyces</taxon>
    </lineage>
</organism>
<dbReference type="Proteomes" id="UP001216440">
    <property type="component" value="Chromosome"/>
</dbReference>
<keyword evidence="2" id="KW-1185">Reference proteome</keyword>
<sequence length="71" mass="8345">MRFLLEVSMDDEALAEDPAGELGRILRYWGGNLRHYPMKPGDGAEIYDSEYREVGRWRIEQDERDERRGTA</sequence>